<reference evidence="5" key="1">
    <citation type="journal article" date="2019" name="Int. J. Syst. Evol. Microbiol.">
        <title>The Global Catalogue of Microorganisms (GCM) 10K type strain sequencing project: providing services to taxonomists for standard genome sequencing and annotation.</title>
        <authorList>
            <consortium name="The Broad Institute Genomics Platform"/>
            <consortium name="The Broad Institute Genome Sequencing Center for Infectious Disease"/>
            <person name="Wu L."/>
            <person name="Ma J."/>
        </authorList>
    </citation>
    <scope>NUCLEOTIDE SEQUENCE [LARGE SCALE GENOMIC DNA]</scope>
    <source>
        <strain evidence="5">CCM 8689</strain>
    </source>
</reference>
<organism evidence="4 5">
    <name type="scientific">Pedobacter jamesrossensis</name>
    <dbReference type="NCBI Taxonomy" id="1908238"/>
    <lineage>
        <taxon>Bacteria</taxon>
        <taxon>Pseudomonadati</taxon>
        <taxon>Bacteroidota</taxon>
        <taxon>Sphingobacteriia</taxon>
        <taxon>Sphingobacteriales</taxon>
        <taxon>Sphingobacteriaceae</taxon>
        <taxon>Pedobacter</taxon>
    </lineage>
</organism>
<keyword evidence="1" id="KW-0805">Transcription regulation</keyword>
<proteinExistence type="predicted"/>
<dbReference type="SUPFAM" id="SSF46689">
    <property type="entry name" value="Homeodomain-like"/>
    <property type="match status" value="1"/>
</dbReference>
<dbReference type="Proteomes" id="UP001595792">
    <property type="component" value="Unassembled WGS sequence"/>
</dbReference>
<comment type="caution">
    <text evidence="4">The sequence shown here is derived from an EMBL/GenBank/DDBJ whole genome shotgun (WGS) entry which is preliminary data.</text>
</comment>
<sequence>MNKNFKFNVSVQRLAYMTGRSLSAFKRAFKKTFNETPNRWLVKKRLQEAYFSIEKKKENHLIFIWN</sequence>
<name>A0ABV8NPQ8_9SPHI</name>
<keyword evidence="2" id="KW-0804">Transcription</keyword>
<dbReference type="InterPro" id="IPR018060">
    <property type="entry name" value="HTH_AraC"/>
</dbReference>
<gene>
    <name evidence="4" type="ORF">ACFOUY_12650</name>
</gene>
<evidence type="ECO:0000259" key="3">
    <source>
        <dbReference type="PROSITE" id="PS01124"/>
    </source>
</evidence>
<evidence type="ECO:0000256" key="2">
    <source>
        <dbReference type="ARBA" id="ARBA00023163"/>
    </source>
</evidence>
<dbReference type="Pfam" id="PF00165">
    <property type="entry name" value="HTH_AraC"/>
    <property type="match status" value="1"/>
</dbReference>
<dbReference type="RefSeq" id="WP_378961103.1">
    <property type="nucleotide sequence ID" value="NZ_JBHRXC010000001.1"/>
</dbReference>
<keyword evidence="5" id="KW-1185">Reference proteome</keyword>
<accession>A0ABV8NPQ8</accession>
<evidence type="ECO:0000313" key="5">
    <source>
        <dbReference type="Proteomes" id="UP001595792"/>
    </source>
</evidence>
<dbReference type="EMBL" id="JBHSBY010000120">
    <property type="protein sequence ID" value="MFC4197547.1"/>
    <property type="molecule type" value="Genomic_DNA"/>
</dbReference>
<dbReference type="Gene3D" id="1.10.10.60">
    <property type="entry name" value="Homeodomain-like"/>
    <property type="match status" value="1"/>
</dbReference>
<feature type="domain" description="HTH araC/xylS-type" evidence="3">
    <location>
        <begin position="1"/>
        <end position="66"/>
    </location>
</feature>
<evidence type="ECO:0000313" key="4">
    <source>
        <dbReference type="EMBL" id="MFC4197547.1"/>
    </source>
</evidence>
<dbReference type="PROSITE" id="PS01124">
    <property type="entry name" value="HTH_ARAC_FAMILY_2"/>
    <property type="match status" value="1"/>
</dbReference>
<evidence type="ECO:0000256" key="1">
    <source>
        <dbReference type="ARBA" id="ARBA00023015"/>
    </source>
</evidence>
<protein>
    <submittedName>
        <fullName evidence="4">AraC family transcriptional regulator</fullName>
    </submittedName>
</protein>
<dbReference type="InterPro" id="IPR009057">
    <property type="entry name" value="Homeodomain-like_sf"/>
</dbReference>